<dbReference type="GO" id="GO:0004519">
    <property type="term" value="F:endonuclease activity"/>
    <property type="evidence" value="ECO:0007669"/>
    <property type="project" value="UniProtKB-KW"/>
</dbReference>
<dbReference type="SUPFAM" id="SSF55608">
    <property type="entry name" value="Homing endonucleases"/>
    <property type="match status" value="1"/>
</dbReference>
<reference evidence="2" key="1">
    <citation type="submission" date="2017-02" db="EMBL/GenBank/DDBJ databases">
        <title>Fungal Comparative Genomics of Melanconis species and Ophiognomonia clavigignenti-juglandacearum at Different Phylogenetic Distances.</title>
        <authorList>
            <person name="Demers J.E."/>
            <person name="Castlebury L.A."/>
        </authorList>
    </citation>
    <scope>NUCLEOTIDE SEQUENCE</scope>
    <source>
        <strain evidence="2">DMW523</strain>
    </source>
</reference>
<sequence length="195" mass="22371">MNVNISKIKDISSYIPLCFSPSPVLQRSTKGIKRLSSSERALLEFPDEVKEILVGILLGDAHIVRRSSTANSRLVYAQTAVTHKEYFDYVLSFFLPYCVNDYTPQSRIVRDNRTKKTYSAISFTTMQLPCFNEFKNNFYKLNVKLVPDNIYELLTPSPPRRGPFREGSRQGRGLAFLLKKNIIEGTIKFILSDIY</sequence>
<name>A0A291LIB5_9PEZI</name>
<gene>
    <name evidence="2" type="primary">orf195</name>
</gene>
<dbReference type="InterPro" id="IPR004860">
    <property type="entry name" value="LAGLIDADG_dom"/>
</dbReference>
<evidence type="ECO:0000259" key="1">
    <source>
        <dbReference type="Pfam" id="PF03161"/>
    </source>
</evidence>
<protein>
    <submittedName>
        <fullName evidence="2">LAGLIDADG endonuclease</fullName>
    </submittedName>
</protein>
<proteinExistence type="predicted"/>
<geneLocation type="mitochondrion" evidence="2"/>
<evidence type="ECO:0000313" key="2">
    <source>
        <dbReference type="EMBL" id="ATI20297.1"/>
    </source>
</evidence>
<dbReference type="InterPro" id="IPR027434">
    <property type="entry name" value="Homing_endonucl"/>
</dbReference>
<dbReference type="Gene3D" id="3.10.28.10">
    <property type="entry name" value="Homing endonucleases"/>
    <property type="match status" value="1"/>
</dbReference>
<keyword evidence="2" id="KW-0255">Endonuclease</keyword>
<organism evidence="2">
    <name type="scientific">Juglanconis sp</name>
    <dbReference type="NCBI Taxonomy" id="2041886"/>
    <lineage>
        <taxon>Eukaryota</taxon>
        <taxon>Fungi</taxon>
        <taxon>Dikarya</taxon>
        <taxon>Ascomycota</taxon>
        <taxon>Pezizomycotina</taxon>
        <taxon>Sordariomycetes</taxon>
        <taxon>Sordariomycetidae</taxon>
        <taxon>Diaporthales</taxon>
        <taxon>Juglanconidaceae</taxon>
        <taxon>Juglanconis</taxon>
    </lineage>
</organism>
<keyword evidence="2" id="KW-0378">Hydrolase</keyword>
<dbReference type="Pfam" id="PF03161">
    <property type="entry name" value="LAGLIDADG_2"/>
    <property type="match status" value="1"/>
</dbReference>
<feature type="domain" description="Homing endonuclease LAGLIDADG" evidence="1">
    <location>
        <begin position="50"/>
        <end position="156"/>
    </location>
</feature>
<keyword evidence="2" id="KW-0496">Mitochondrion</keyword>
<accession>A0A291LIB5</accession>
<dbReference type="EMBL" id="KY575055">
    <property type="protein sequence ID" value="ATI20297.1"/>
    <property type="molecule type" value="Genomic_DNA"/>
</dbReference>
<dbReference type="AlphaFoldDB" id="A0A291LIB5"/>
<keyword evidence="2" id="KW-0540">Nuclease</keyword>